<organism evidence="8 9">
    <name type="scientific">Methylobacterium aerolatum</name>
    <dbReference type="NCBI Taxonomy" id="418708"/>
    <lineage>
        <taxon>Bacteria</taxon>
        <taxon>Pseudomonadati</taxon>
        <taxon>Pseudomonadota</taxon>
        <taxon>Alphaproteobacteria</taxon>
        <taxon>Hyphomicrobiales</taxon>
        <taxon>Methylobacteriaceae</taxon>
        <taxon>Methylobacterium</taxon>
    </lineage>
</organism>
<gene>
    <name evidence="8" type="ORF">QO012_003065</name>
</gene>
<name>A0ABU0I1S3_9HYPH</name>
<reference evidence="8 9" key="1">
    <citation type="submission" date="2023-07" db="EMBL/GenBank/DDBJ databases">
        <title>Genomic Encyclopedia of Type Strains, Phase IV (KMG-IV): sequencing the most valuable type-strain genomes for metagenomic binning, comparative biology and taxonomic classification.</title>
        <authorList>
            <person name="Goeker M."/>
        </authorList>
    </citation>
    <scope>NUCLEOTIDE SEQUENCE [LARGE SCALE GENOMIC DNA]</scope>
    <source>
        <strain evidence="8 9">DSM 19013</strain>
    </source>
</reference>
<dbReference type="GO" id="GO:0032259">
    <property type="term" value="P:methylation"/>
    <property type="evidence" value="ECO:0007669"/>
    <property type="project" value="UniProtKB-KW"/>
</dbReference>
<dbReference type="EMBL" id="JAUSVP010000009">
    <property type="protein sequence ID" value="MDQ0448554.1"/>
    <property type="molecule type" value="Genomic_DNA"/>
</dbReference>
<keyword evidence="9" id="KW-1185">Reference proteome</keyword>
<comment type="pathway">
    <text evidence="1">Cofactor biosynthesis; adenosylcobalamin biosynthesis.</text>
</comment>
<proteinExistence type="predicted"/>
<dbReference type="InterPro" id="IPR014776">
    <property type="entry name" value="4pyrrole_Mease_sub2"/>
</dbReference>
<dbReference type="PANTHER" id="PTHR43467:SF1">
    <property type="entry name" value="PRECORRIN-6A SYNTHASE [DEACETYLATING]"/>
    <property type="match status" value="1"/>
</dbReference>
<dbReference type="Pfam" id="PF00590">
    <property type="entry name" value="TP_methylase"/>
    <property type="match status" value="1"/>
</dbReference>
<dbReference type="PIRSF" id="PIRSF036525">
    <property type="entry name" value="CobF"/>
    <property type="match status" value="1"/>
</dbReference>
<dbReference type="PANTHER" id="PTHR43467">
    <property type="entry name" value="COBALT-PRECORRIN-2 C(20)-METHYLTRANSFERASE"/>
    <property type="match status" value="1"/>
</dbReference>
<evidence type="ECO:0000256" key="1">
    <source>
        <dbReference type="ARBA" id="ARBA00004953"/>
    </source>
</evidence>
<dbReference type="NCBIfam" id="TIGR02434">
    <property type="entry name" value="CobF"/>
    <property type="match status" value="1"/>
</dbReference>
<accession>A0ABU0I1S3</accession>
<evidence type="ECO:0000256" key="6">
    <source>
        <dbReference type="SAM" id="MobiDB-lite"/>
    </source>
</evidence>
<feature type="region of interest" description="Disordered" evidence="6">
    <location>
        <begin position="262"/>
        <end position="296"/>
    </location>
</feature>
<feature type="compositionally biased region" description="Pro residues" evidence="6">
    <location>
        <begin position="285"/>
        <end position="296"/>
    </location>
</feature>
<evidence type="ECO:0000256" key="2">
    <source>
        <dbReference type="ARBA" id="ARBA00022573"/>
    </source>
</evidence>
<dbReference type="Proteomes" id="UP001231124">
    <property type="component" value="Unassembled WGS sequence"/>
</dbReference>
<dbReference type="GO" id="GO:0043819">
    <property type="term" value="F:precorrin-6A synthase (deacetylating) activity"/>
    <property type="evidence" value="ECO:0007669"/>
    <property type="project" value="UniProtKB-EC"/>
</dbReference>
<evidence type="ECO:0000259" key="7">
    <source>
        <dbReference type="Pfam" id="PF00590"/>
    </source>
</evidence>
<evidence type="ECO:0000256" key="4">
    <source>
        <dbReference type="ARBA" id="ARBA00022679"/>
    </source>
</evidence>
<dbReference type="InterPro" id="IPR035996">
    <property type="entry name" value="4pyrrol_Methylase_sf"/>
</dbReference>
<dbReference type="CDD" id="cd11643">
    <property type="entry name" value="Precorrin-6A-synthase"/>
    <property type="match status" value="1"/>
</dbReference>
<keyword evidence="5" id="KW-0949">S-adenosyl-L-methionine</keyword>
<dbReference type="InterPro" id="IPR012797">
    <property type="entry name" value="CobF"/>
</dbReference>
<dbReference type="EC" id="2.1.1.152" evidence="8"/>
<feature type="domain" description="Tetrapyrrole methylase" evidence="7">
    <location>
        <begin position="12"/>
        <end position="228"/>
    </location>
</feature>
<keyword evidence="4 8" id="KW-0808">Transferase</keyword>
<sequence length="296" mass="31509">MTETPIPKDIRVVGIGTGDPEHLTLQAVRALGQVDVVFVLDKRAETADLVEVRRRVCAAHIARPYRLVTVEDPPRERRPADYGATVEAWHAARAERLEAAFADHLGAGEVGALLVWGDPALYDSTLRILDRIAARGRLALACQVIPGLSSVQVLCARHAVPLNAIGGAVCITTGRRLAEGWPAGAESVVVMLDGDPSFAGLDPDLTIHWGAYLGAPEEILVAGRLGDVADEIRRVRAEARARHGWIMDIYLLSLGKPGIPKDKSLGGVQSGAPGQSPWETQGSAPHPPKGSPFGNP</sequence>
<keyword evidence="3 8" id="KW-0489">Methyltransferase</keyword>
<comment type="caution">
    <text evidence="8">The sequence shown here is derived from an EMBL/GenBank/DDBJ whole genome shotgun (WGS) entry which is preliminary data.</text>
</comment>
<keyword evidence="2" id="KW-0169">Cobalamin biosynthesis</keyword>
<dbReference type="InterPro" id="IPR014777">
    <property type="entry name" value="4pyrrole_Mease_sub1"/>
</dbReference>
<evidence type="ECO:0000313" key="9">
    <source>
        <dbReference type="Proteomes" id="UP001231124"/>
    </source>
</evidence>
<evidence type="ECO:0000313" key="8">
    <source>
        <dbReference type="EMBL" id="MDQ0448554.1"/>
    </source>
</evidence>
<dbReference type="Gene3D" id="3.30.950.10">
    <property type="entry name" value="Methyltransferase, Cobalt-precorrin-4 Transmethylase, Domain 2"/>
    <property type="match status" value="1"/>
</dbReference>
<dbReference type="SUPFAM" id="SSF53790">
    <property type="entry name" value="Tetrapyrrole methylase"/>
    <property type="match status" value="1"/>
</dbReference>
<protein>
    <submittedName>
        <fullName evidence="8">Precorrin-6A synthase</fullName>
        <ecNumber evidence="8">2.1.1.152</ecNumber>
    </submittedName>
</protein>
<evidence type="ECO:0000256" key="5">
    <source>
        <dbReference type="ARBA" id="ARBA00022691"/>
    </source>
</evidence>
<dbReference type="Gene3D" id="3.40.1010.10">
    <property type="entry name" value="Cobalt-precorrin-4 Transmethylase, Domain 1"/>
    <property type="match status" value="1"/>
</dbReference>
<dbReference type="InterPro" id="IPR000878">
    <property type="entry name" value="4pyrrol_Mease"/>
</dbReference>
<evidence type="ECO:0000256" key="3">
    <source>
        <dbReference type="ARBA" id="ARBA00022603"/>
    </source>
</evidence>